<protein>
    <recommendedName>
        <fullName evidence="3">Glutathionylspermidine synthase pre-ATP-grasp-like domain-containing protein</fullName>
    </recommendedName>
</protein>
<sequence>MNATALLDRAPIEILSQQLRQHGSCNLLSEALAGLVTPDALRQDQLDYAKALDGYGIRHEQKPIPYQGLPYVMTRRTFENATDRFHRLFDILERVIDLYLNEPVVRDFFRLQPRHDRLIRMGAGYRPRIQYCRYDFTLNARGTPRIFELNSHSPAASTYAEYFARLLQGSRCLAQLRKQGLRPVQTPLESPGAFAKAMLRSAEQSGYLRAGRQVAVLNSRYLTMNTELDHIAEQFRAEGCNVVRCFVEDLRFDGQHLFYGDIPVQLTFNKFDDTHGPDAYECAFSRTTAEVQAYLDAYEADAVFGVNSFPSMYLPEQKSTLAFLWSPLLHPYLEREEIELIEEIVPHTVLVRHMSSNELAIVAAQRERYVLKRSLDTRGRSVLIGRGATEAEWRQSLSAARAEPAGDDFVLQELAPVEHCTTRQLNDGEPTEVFTSLACFLFQGDPMGVVVRTSTEETTNVGRQGFVQPALIVE</sequence>
<dbReference type="OrthoDB" id="8041036at2"/>
<reference evidence="1 2" key="1">
    <citation type="submission" date="2018-07" db="EMBL/GenBank/DDBJ databases">
        <title>Dyella tabacisoli L4-6T, whole genome shotgun sequence.</title>
        <authorList>
            <person name="Zhou X.-K."/>
            <person name="Li W.-J."/>
            <person name="Duan Y.-Q."/>
        </authorList>
    </citation>
    <scope>NUCLEOTIDE SEQUENCE [LARGE SCALE GENOMIC DNA]</scope>
    <source>
        <strain evidence="1 2">L4-6</strain>
    </source>
</reference>
<dbReference type="Proteomes" id="UP000253782">
    <property type="component" value="Unassembled WGS sequence"/>
</dbReference>
<organism evidence="1 2">
    <name type="scientific">Dyella tabacisoli</name>
    <dbReference type="NCBI Taxonomy" id="2282381"/>
    <lineage>
        <taxon>Bacteria</taxon>
        <taxon>Pseudomonadati</taxon>
        <taxon>Pseudomonadota</taxon>
        <taxon>Gammaproteobacteria</taxon>
        <taxon>Lysobacterales</taxon>
        <taxon>Rhodanobacteraceae</taxon>
        <taxon>Dyella</taxon>
    </lineage>
</organism>
<proteinExistence type="predicted"/>
<evidence type="ECO:0000313" key="1">
    <source>
        <dbReference type="EMBL" id="RDD83103.1"/>
    </source>
</evidence>
<keyword evidence="2" id="KW-1185">Reference proteome</keyword>
<gene>
    <name evidence="1" type="ORF">DVJ77_00330</name>
</gene>
<dbReference type="AlphaFoldDB" id="A0A369US13"/>
<accession>A0A369US13</accession>
<dbReference type="SUPFAM" id="SSF56059">
    <property type="entry name" value="Glutathione synthetase ATP-binding domain-like"/>
    <property type="match status" value="1"/>
</dbReference>
<comment type="caution">
    <text evidence="1">The sequence shown here is derived from an EMBL/GenBank/DDBJ whole genome shotgun (WGS) entry which is preliminary data.</text>
</comment>
<dbReference type="RefSeq" id="WP_114843493.1">
    <property type="nucleotide sequence ID" value="NZ_JBHSPE010000001.1"/>
</dbReference>
<name>A0A369US13_9GAMM</name>
<evidence type="ECO:0000313" key="2">
    <source>
        <dbReference type="Proteomes" id="UP000253782"/>
    </source>
</evidence>
<evidence type="ECO:0008006" key="3">
    <source>
        <dbReference type="Google" id="ProtNLM"/>
    </source>
</evidence>
<dbReference type="EMBL" id="QQAH01000001">
    <property type="protein sequence ID" value="RDD83103.1"/>
    <property type="molecule type" value="Genomic_DNA"/>
</dbReference>